<accession>A0A2N9QRF8</accession>
<dbReference type="GeneID" id="94030354"/>
<dbReference type="InterPro" id="IPR048118">
    <property type="entry name" value="KwaA"/>
</dbReference>
<protein>
    <submittedName>
        <fullName evidence="1">Uncharacterized protein</fullName>
    </submittedName>
</protein>
<dbReference type="AlphaFoldDB" id="A0A2N9QRF8"/>
<name>A0A2N9QRF8_9BACT</name>
<dbReference type="OrthoDB" id="1100556at2"/>
<proteinExistence type="predicted"/>
<keyword evidence="2" id="KW-1185">Reference proteome</keyword>
<evidence type="ECO:0000313" key="1">
    <source>
        <dbReference type="EMBL" id="SNS03542.1"/>
    </source>
</evidence>
<sequence length="194" mass="22590">MFNKFRLWLISTSAMWAIILIKTWDVPICWTFWQGFEWAPIKIILSPSNIVAYISIVCLLIGSYYFWIYNKKLEGSPTSLPIMIKKITDRSQDYINSLATLVTLFAVVIVNYETWRDLLILMIMLAVIFISYTRTNLYYANPIMALLEYKIAEVETYTDCKELPSGSVVLYRRDLNVGDNVSPYYVADNVYILI</sequence>
<evidence type="ECO:0000313" key="2">
    <source>
        <dbReference type="Proteomes" id="UP000198427"/>
    </source>
</evidence>
<dbReference type="RefSeq" id="WP_089366914.1">
    <property type="nucleotide sequence ID" value="NZ_CP023864.1"/>
</dbReference>
<dbReference type="EMBL" id="FZNZ01000031">
    <property type="protein sequence ID" value="SNS03542.1"/>
    <property type="molecule type" value="Genomic_DNA"/>
</dbReference>
<organism evidence="1 2">
    <name type="scientific">Prevotella jejuni</name>
    <dbReference type="NCBI Taxonomy" id="1177574"/>
    <lineage>
        <taxon>Bacteria</taxon>
        <taxon>Pseudomonadati</taxon>
        <taxon>Bacteroidota</taxon>
        <taxon>Bacteroidia</taxon>
        <taxon>Bacteroidales</taxon>
        <taxon>Prevotellaceae</taxon>
        <taxon>Prevotella</taxon>
    </lineage>
</organism>
<comment type="caution">
    <text evidence="1">The sequence shown here is derived from an EMBL/GenBank/DDBJ whole genome shotgun (WGS) entry which is preliminary data.</text>
</comment>
<gene>
    <name evidence="1" type="ORF">SAMN06265364_13117</name>
</gene>
<dbReference type="NCBIfam" id="NF041622">
    <property type="entry name" value="KwaA"/>
    <property type="match status" value="1"/>
</dbReference>
<dbReference type="KEGG" id="pje:CRM71_13515"/>
<dbReference type="Proteomes" id="UP000198427">
    <property type="component" value="Unassembled WGS sequence"/>
</dbReference>
<reference evidence="1 2" key="1">
    <citation type="submission" date="2017-06" db="EMBL/GenBank/DDBJ databases">
        <authorList>
            <person name="Varghese N."/>
            <person name="Submissions S."/>
        </authorList>
    </citation>
    <scope>NUCLEOTIDE SEQUENCE [LARGE SCALE GENOMIC DNA]</scope>
    <source>
        <strain evidence="1 2">DSM 26989</strain>
    </source>
</reference>